<comment type="caution">
    <text evidence="2">The sequence shown here is derived from an EMBL/GenBank/DDBJ whole genome shotgun (WGS) entry which is preliminary data.</text>
</comment>
<reference evidence="2" key="1">
    <citation type="submission" date="2023-10" db="EMBL/GenBank/DDBJ databases">
        <authorList>
            <person name="Chen Y."/>
            <person name="Shah S."/>
            <person name="Dougan E. K."/>
            <person name="Thang M."/>
            <person name="Chan C."/>
        </authorList>
    </citation>
    <scope>NUCLEOTIDE SEQUENCE [LARGE SCALE GENOMIC DNA]</scope>
</reference>
<feature type="compositionally biased region" description="Low complexity" evidence="1">
    <location>
        <begin position="99"/>
        <end position="117"/>
    </location>
</feature>
<evidence type="ECO:0000313" key="2">
    <source>
        <dbReference type="EMBL" id="CAK0841354.1"/>
    </source>
</evidence>
<feature type="compositionally biased region" description="Basic and acidic residues" evidence="1">
    <location>
        <begin position="36"/>
        <end position="45"/>
    </location>
</feature>
<name>A0ABN9T8A8_9DINO</name>
<feature type="region of interest" description="Disordered" evidence="1">
    <location>
        <begin position="1"/>
        <end position="131"/>
    </location>
</feature>
<feature type="compositionally biased region" description="Low complexity" evidence="1">
    <location>
        <begin position="70"/>
        <end position="84"/>
    </location>
</feature>
<evidence type="ECO:0000313" key="3">
    <source>
        <dbReference type="Proteomes" id="UP001189429"/>
    </source>
</evidence>
<dbReference type="EMBL" id="CAUYUJ010014448">
    <property type="protein sequence ID" value="CAK0841354.1"/>
    <property type="molecule type" value="Genomic_DNA"/>
</dbReference>
<proteinExistence type="predicted"/>
<accession>A0ABN9T8A8</accession>
<gene>
    <name evidence="2" type="ORF">PCOR1329_LOCUS36575</name>
</gene>
<evidence type="ECO:0000256" key="1">
    <source>
        <dbReference type="SAM" id="MobiDB-lite"/>
    </source>
</evidence>
<feature type="non-terminal residue" evidence="2">
    <location>
        <position position="1"/>
    </location>
</feature>
<keyword evidence="3" id="KW-1185">Reference proteome</keyword>
<feature type="compositionally biased region" description="Pro residues" evidence="1">
    <location>
        <begin position="1"/>
        <end position="10"/>
    </location>
</feature>
<feature type="non-terminal residue" evidence="2">
    <location>
        <position position="131"/>
    </location>
</feature>
<feature type="compositionally biased region" description="Basic and acidic residues" evidence="1">
    <location>
        <begin position="53"/>
        <end position="69"/>
    </location>
</feature>
<dbReference type="Proteomes" id="UP001189429">
    <property type="component" value="Unassembled WGS sequence"/>
</dbReference>
<organism evidence="2 3">
    <name type="scientific">Prorocentrum cordatum</name>
    <dbReference type="NCBI Taxonomy" id="2364126"/>
    <lineage>
        <taxon>Eukaryota</taxon>
        <taxon>Sar</taxon>
        <taxon>Alveolata</taxon>
        <taxon>Dinophyceae</taxon>
        <taxon>Prorocentrales</taxon>
        <taxon>Prorocentraceae</taxon>
        <taxon>Prorocentrum</taxon>
    </lineage>
</organism>
<protein>
    <submittedName>
        <fullName evidence="2">Uncharacterized protein</fullName>
    </submittedName>
</protein>
<sequence length="131" mass="13465">PVPSHPPPPRGARRSAPEERRHVGAQQRRLPLGRPRPREPRELRPARLGGEPGRAEPRGRRAAAADEGHAPPVRGGDSVARASGAGVGAERRLGGGRPGALADHAHAAAQAVGQAVAKRPGSPRAPPGDAL</sequence>